<organism evidence="1 2">
    <name type="scientific">Candidatus Uhrbacteria bacterium RIFCSPLOWO2_02_FULL_49_11</name>
    <dbReference type="NCBI Taxonomy" id="1802409"/>
    <lineage>
        <taxon>Bacteria</taxon>
        <taxon>Candidatus Uhriibacteriota</taxon>
    </lineage>
</organism>
<protein>
    <recommendedName>
        <fullName evidence="3">AbiEi antitoxin C-terminal domain-containing protein</fullName>
    </recommendedName>
</protein>
<evidence type="ECO:0008006" key="3">
    <source>
        <dbReference type="Google" id="ProtNLM"/>
    </source>
</evidence>
<dbReference type="EMBL" id="MGER01000029">
    <property type="protein sequence ID" value="OGL88474.1"/>
    <property type="molecule type" value="Genomic_DNA"/>
</dbReference>
<name>A0A1F7VEP0_9BACT</name>
<sequence length="213" mass="25047">MTRKKINILTVRAVQDFLREKNIQLFTPLDLERHFRVRTHTVLVFLVRNMKRGVYVQAKRGLYYDTQVVPSEMELANKLYQPSYLSFEYALSHWGVIPETVYTITSVTTKASREFVVNGVSFIYARMKPSVFTGYAAKEIQGRSVLMALPEKAFVDYLYFVDLKKKALYDRIDLHTLERDKVITWARIFRRPSLDALVRSVYDESRRTQEDSQ</sequence>
<reference evidence="1 2" key="1">
    <citation type="journal article" date="2016" name="Nat. Commun.">
        <title>Thousands of microbial genomes shed light on interconnected biogeochemical processes in an aquifer system.</title>
        <authorList>
            <person name="Anantharaman K."/>
            <person name="Brown C.T."/>
            <person name="Hug L.A."/>
            <person name="Sharon I."/>
            <person name="Castelle C.J."/>
            <person name="Probst A.J."/>
            <person name="Thomas B.C."/>
            <person name="Singh A."/>
            <person name="Wilkins M.J."/>
            <person name="Karaoz U."/>
            <person name="Brodie E.L."/>
            <person name="Williams K.H."/>
            <person name="Hubbard S.S."/>
            <person name="Banfield J.F."/>
        </authorList>
    </citation>
    <scope>NUCLEOTIDE SEQUENCE [LARGE SCALE GENOMIC DNA]</scope>
</reference>
<gene>
    <name evidence="1" type="ORF">A3I42_03300</name>
</gene>
<evidence type="ECO:0000313" key="1">
    <source>
        <dbReference type="EMBL" id="OGL88474.1"/>
    </source>
</evidence>
<proteinExistence type="predicted"/>
<comment type="caution">
    <text evidence="1">The sequence shown here is derived from an EMBL/GenBank/DDBJ whole genome shotgun (WGS) entry which is preliminary data.</text>
</comment>
<dbReference type="Proteomes" id="UP000178264">
    <property type="component" value="Unassembled WGS sequence"/>
</dbReference>
<accession>A0A1F7VEP0</accession>
<dbReference type="AlphaFoldDB" id="A0A1F7VEP0"/>
<evidence type="ECO:0000313" key="2">
    <source>
        <dbReference type="Proteomes" id="UP000178264"/>
    </source>
</evidence>